<dbReference type="EMBL" id="CP078078">
    <property type="protein sequence ID" value="UPL17626.1"/>
    <property type="molecule type" value="Genomic_DNA"/>
</dbReference>
<keyword evidence="1" id="KW-0732">Signal</keyword>
<name>A0ABY4IXY1_9MICO</name>
<protein>
    <recommendedName>
        <fullName evidence="2">LysM domain-containing protein</fullName>
    </recommendedName>
</protein>
<dbReference type="RefSeq" id="WP_261812557.1">
    <property type="nucleotide sequence ID" value="NZ_CP078078.1"/>
</dbReference>
<dbReference type="PROSITE" id="PS51782">
    <property type="entry name" value="LYSM"/>
    <property type="match status" value="1"/>
</dbReference>
<reference evidence="3 4" key="1">
    <citation type="submission" date="2021-06" db="EMBL/GenBank/DDBJ databases">
        <title>Genome-based taxonomic framework of Microbacterium strains isolated from marine environment, the description of four new species and reclassification of four preexisting species.</title>
        <authorList>
            <person name="Lee S.D."/>
            <person name="Kim S.-M."/>
            <person name="Byeon Y.-S."/>
            <person name="Yang H.L."/>
            <person name="Kim I.S."/>
        </authorList>
    </citation>
    <scope>NUCLEOTIDE SEQUENCE [LARGE SCALE GENOMIC DNA]</scope>
    <source>
        <strain evidence="3 4">KSW4-10</strain>
    </source>
</reference>
<feature type="signal peptide" evidence="1">
    <location>
        <begin position="1"/>
        <end position="23"/>
    </location>
</feature>
<dbReference type="Gene3D" id="3.10.350.10">
    <property type="entry name" value="LysM domain"/>
    <property type="match status" value="1"/>
</dbReference>
<accession>A0ABY4IXY1</accession>
<proteinExistence type="predicted"/>
<feature type="chain" id="PRO_5046682317" description="LysM domain-containing protein" evidence="1">
    <location>
        <begin position="24"/>
        <end position="168"/>
    </location>
</feature>
<sequence length="168" mass="17152">MNRSQKVATVVSVLVVAGLTAVAAPVVGTVASTVGGWALFNQTAAAAPVDTAAAAPVHTAAAAPADEPVTSAAPITDRTHGECEALYYPNTPEAKPRLDAPVDSGPREFAVGEVGLVDGIPTTYTVAPGDAIQGIATRFCVFGTGLFYFNDVHLQGTIQPGDVLRLRP</sequence>
<dbReference type="Proteomes" id="UP000830631">
    <property type="component" value="Chromosome"/>
</dbReference>
<evidence type="ECO:0000259" key="2">
    <source>
        <dbReference type="PROSITE" id="PS51782"/>
    </source>
</evidence>
<organism evidence="3 4">
    <name type="scientific">Microbacterium aurugineum</name>
    <dbReference type="NCBI Taxonomy" id="2851642"/>
    <lineage>
        <taxon>Bacteria</taxon>
        <taxon>Bacillati</taxon>
        <taxon>Actinomycetota</taxon>
        <taxon>Actinomycetes</taxon>
        <taxon>Micrococcales</taxon>
        <taxon>Microbacteriaceae</taxon>
        <taxon>Microbacterium</taxon>
    </lineage>
</organism>
<keyword evidence="4" id="KW-1185">Reference proteome</keyword>
<dbReference type="CDD" id="cd00118">
    <property type="entry name" value="LysM"/>
    <property type="match status" value="1"/>
</dbReference>
<feature type="domain" description="LysM" evidence="2">
    <location>
        <begin position="122"/>
        <end position="166"/>
    </location>
</feature>
<evidence type="ECO:0000313" key="4">
    <source>
        <dbReference type="Proteomes" id="UP000830631"/>
    </source>
</evidence>
<dbReference type="InterPro" id="IPR036779">
    <property type="entry name" value="LysM_dom_sf"/>
</dbReference>
<evidence type="ECO:0000256" key="1">
    <source>
        <dbReference type="SAM" id="SignalP"/>
    </source>
</evidence>
<dbReference type="SUPFAM" id="SSF54106">
    <property type="entry name" value="LysM domain"/>
    <property type="match status" value="1"/>
</dbReference>
<evidence type="ECO:0000313" key="3">
    <source>
        <dbReference type="EMBL" id="UPL17626.1"/>
    </source>
</evidence>
<dbReference type="InterPro" id="IPR018392">
    <property type="entry name" value="LysM"/>
</dbReference>
<gene>
    <name evidence="3" type="ORF">KV397_07605</name>
</gene>